<proteinExistence type="predicted"/>
<sequence length="82" mass="9542">MKSAIFARLFRIPFSTMKESVKEVPNFLVNVPPSMMWQHGDSHCLHRRFNGVVYSYFFLLGLCFLAATFCMEVHPKYACFSL</sequence>
<accession>A0A7W5XXQ6</accession>
<evidence type="ECO:0000256" key="1">
    <source>
        <dbReference type="SAM" id="Phobius"/>
    </source>
</evidence>
<comment type="caution">
    <text evidence="2">The sequence shown here is derived from an EMBL/GenBank/DDBJ whole genome shotgun (WGS) entry which is preliminary data.</text>
</comment>
<dbReference type="EMBL" id="JACICA010000003">
    <property type="protein sequence ID" value="MBB3702440.1"/>
    <property type="molecule type" value="Genomic_DNA"/>
</dbReference>
<gene>
    <name evidence="2" type="ORF">FHS60_000898</name>
</gene>
<keyword evidence="1" id="KW-1133">Transmembrane helix</keyword>
<feature type="transmembrane region" description="Helical" evidence="1">
    <location>
        <begin position="53"/>
        <end position="73"/>
    </location>
</feature>
<dbReference type="AlphaFoldDB" id="A0A7W5XXQ6"/>
<reference evidence="2 3" key="1">
    <citation type="submission" date="2020-08" db="EMBL/GenBank/DDBJ databases">
        <title>Genomic Encyclopedia of Type Strains, Phase IV (KMG-IV): sequencing the most valuable type-strain genomes for metagenomic binning, comparative biology and taxonomic classification.</title>
        <authorList>
            <person name="Goeker M."/>
        </authorList>
    </citation>
    <scope>NUCLEOTIDE SEQUENCE [LARGE SCALE GENOMIC DNA]</scope>
    <source>
        <strain evidence="2 3">DSM 22548</strain>
    </source>
</reference>
<keyword evidence="1" id="KW-0472">Membrane</keyword>
<name>A0A7W5XXQ6_9BACT</name>
<keyword evidence="1" id="KW-0812">Transmembrane</keyword>
<evidence type="ECO:0000313" key="3">
    <source>
        <dbReference type="Proteomes" id="UP000541425"/>
    </source>
</evidence>
<protein>
    <submittedName>
        <fullName evidence="2">Uncharacterized protein</fullName>
    </submittedName>
</protein>
<organism evidence="2 3">
    <name type="scientific">Alloprevotella rava</name>
    <dbReference type="NCBI Taxonomy" id="671218"/>
    <lineage>
        <taxon>Bacteria</taxon>
        <taxon>Pseudomonadati</taxon>
        <taxon>Bacteroidota</taxon>
        <taxon>Bacteroidia</taxon>
        <taxon>Bacteroidales</taxon>
        <taxon>Prevotellaceae</taxon>
        <taxon>Alloprevotella</taxon>
    </lineage>
</organism>
<evidence type="ECO:0000313" key="2">
    <source>
        <dbReference type="EMBL" id="MBB3702440.1"/>
    </source>
</evidence>
<dbReference type="Proteomes" id="UP000541425">
    <property type="component" value="Unassembled WGS sequence"/>
</dbReference>